<accession>A0A1N6G6V5</accession>
<dbReference type="EMBL" id="FSRM01000001">
    <property type="protein sequence ID" value="SIO03191.1"/>
    <property type="molecule type" value="Genomic_DNA"/>
</dbReference>
<gene>
    <name evidence="2" type="ORF">SAMN05444168_2162</name>
</gene>
<name>A0A1N6G6V5_9BURK</name>
<proteinExistence type="predicted"/>
<evidence type="ECO:0000313" key="3">
    <source>
        <dbReference type="Proteomes" id="UP000184693"/>
    </source>
</evidence>
<sequence>MIESCGAVAQAAIAKRLTARFQLKQRRTKIYKSLKAVVAATVSLISLGAFAGNVGGASSNLQSANTVNVTGASNSNNGGEKKDRETLSIAVVDNNGPVADAKCVLTNSKGDWSVTAPDSVDVRRSDSDLQIKCEKSGYDPVTTTIKAVTTQIPRPQFHFAAGNSDDGDSDDAMITVPQYAPSITVTFGSKQANAN</sequence>
<dbReference type="Proteomes" id="UP000184693">
    <property type="component" value="Unassembled WGS sequence"/>
</dbReference>
<organism evidence="2 3">
    <name type="scientific">Paraburkholderia phenazinium</name>
    <dbReference type="NCBI Taxonomy" id="60549"/>
    <lineage>
        <taxon>Bacteria</taxon>
        <taxon>Pseudomonadati</taxon>
        <taxon>Pseudomonadota</taxon>
        <taxon>Betaproteobacteria</taxon>
        <taxon>Burkholderiales</taxon>
        <taxon>Burkholderiaceae</taxon>
        <taxon>Paraburkholderia</taxon>
    </lineage>
</organism>
<keyword evidence="1" id="KW-0812">Transmembrane</keyword>
<keyword evidence="1" id="KW-0472">Membrane</keyword>
<dbReference type="AlphaFoldDB" id="A0A1N6G6V5"/>
<feature type="transmembrane region" description="Helical" evidence="1">
    <location>
        <begin position="34"/>
        <end position="52"/>
    </location>
</feature>
<protein>
    <submittedName>
        <fullName evidence="2">Uncharacterized protein</fullName>
    </submittedName>
</protein>
<evidence type="ECO:0000256" key="1">
    <source>
        <dbReference type="SAM" id="Phobius"/>
    </source>
</evidence>
<reference evidence="2 3" key="1">
    <citation type="submission" date="2016-11" db="EMBL/GenBank/DDBJ databases">
        <authorList>
            <person name="Jaros S."/>
            <person name="Januszkiewicz K."/>
            <person name="Wedrychowicz H."/>
        </authorList>
    </citation>
    <scope>NUCLEOTIDE SEQUENCE [LARGE SCALE GENOMIC DNA]</scope>
    <source>
        <strain evidence="2 3">GAS86</strain>
    </source>
</reference>
<evidence type="ECO:0000313" key="2">
    <source>
        <dbReference type="EMBL" id="SIO03191.1"/>
    </source>
</evidence>
<keyword evidence="1" id="KW-1133">Transmembrane helix</keyword>